<protein>
    <submittedName>
        <fullName evidence="2">Uncharacterized protein</fullName>
    </submittedName>
</protein>
<accession>A0A644VJ62</accession>
<evidence type="ECO:0000256" key="1">
    <source>
        <dbReference type="SAM" id="MobiDB-lite"/>
    </source>
</evidence>
<organism evidence="2">
    <name type="scientific">bioreactor metagenome</name>
    <dbReference type="NCBI Taxonomy" id="1076179"/>
    <lineage>
        <taxon>unclassified sequences</taxon>
        <taxon>metagenomes</taxon>
        <taxon>ecological metagenomes</taxon>
    </lineage>
</organism>
<feature type="compositionally biased region" description="Basic and acidic residues" evidence="1">
    <location>
        <begin position="11"/>
        <end position="22"/>
    </location>
</feature>
<feature type="compositionally biased region" description="Polar residues" evidence="1">
    <location>
        <begin position="1"/>
        <end position="10"/>
    </location>
</feature>
<reference evidence="2" key="1">
    <citation type="submission" date="2019-08" db="EMBL/GenBank/DDBJ databases">
        <authorList>
            <person name="Kucharzyk K."/>
            <person name="Murdoch R.W."/>
            <person name="Higgins S."/>
            <person name="Loffler F."/>
        </authorList>
    </citation>
    <scope>NUCLEOTIDE SEQUENCE</scope>
</reference>
<proteinExistence type="predicted"/>
<feature type="region of interest" description="Disordered" evidence="1">
    <location>
        <begin position="1"/>
        <end position="22"/>
    </location>
</feature>
<sequence>MLVPTLNAQNHRNDRHRERRAPDSVCQFHGARNLHNKLKPKKVGYITQELQLTEQEAKDFWPIYDKYEQELMAVRDKHRPKDTTQDGFPQRPDFLNMSNSKAEEMFTNHFKVQKEVLALEEKYFNEMKKAIPVQKVNMLFHVEKRFLTEVIGKNFRDKDKRERRR</sequence>
<dbReference type="EMBL" id="VSSQ01000309">
    <property type="protein sequence ID" value="MPL90643.1"/>
    <property type="molecule type" value="Genomic_DNA"/>
</dbReference>
<gene>
    <name evidence="2" type="ORF">SDC9_36697</name>
</gene>
<name>A0A644VJ62_9ZZZZ</name>
<evidence type="ECO:0000313" key="2">
    <source>
        <dbReference type="EMBL" id="MPL90643.1"/>
    </source>
</evidence>
<dbReference type="AlphaFoldDB" id="A0A644VJ62"/>
<comment type="caution">
    <text evidence="2">The sequence shown here is derived from an EMBL/GenBank/DDBJ whole genome shotgun (WGS) entry which is preliminary data.</text>
</comment>